<feature type="transmembrane region" description="Helical" evidence="7">
    <location>
        <begin position="511"/>
        <end position="533"/>
    </location>
</feature>
<dbReference type="Proteomes" id="UP000250140">
    <property type="component" value="Unassembled WGS sequence"/>
</dbReference>
<dbReference type="InterPro" id="IPR036259">
    <property type="entry name" value="MFS_trans_sf"/>
</dbReference>
<feature type="transmembrane region" description="Helical" evidence="7">
    <location>
        <begin position="174"/>
        <end position="193"/>
    </location>
</feature>
<name>A0A8E2F1P1_9PEZI</name>
<evidence type="ECO:0000256" key="2">
    <source>
        <dbReference type="ARBA" id="ARBA00008335"/>
    </source>
</evidence>
<organism evidence="9 10">
    <name type="scientific">Glonium stellatum</name>
    <dbReference type="NCBI Taxonomy" id="574774"/>
    <lineage>
        <taxon>Eukaryota</taxon>
        <taxon>Fungi</taxon>
        <taxon>Dikarya</taxon>
        <taxon>Ascomycota</taxon>
        <taxon>Pezizomycotina</taxon>
        <taxon>Dothideomycetes</taxon>
        <taxon>Pleosporomycetidae</taxon>
        <taxon>Gloniales</taxon>
        <taxon>Gloniaceae</taxon>
        <taxon>Glonium</taxon>
    </lineage>
</organism>
<gene>
    <name evidence="9" type="ORF">AOQ84DRAFT_388979</name>
</gene>
<proteinExistence type="inferred from homology"/>
<sequence length="547" mass="59607">MATPGAFNDPSYHIDDLKEPKLELAYEEGHDADIPSNLGLYKPSNADLEKGTGSHPSTASGEDTVVAEVDTEAQHPTDEQDPNVVWWDGPDDPQNPMNWSMARKWGNIAALSGITFITPLASSMFAPGIPLVMSSFHETSNTLATFVVSVYLLGFAFGPLVIAPLSELYGRLRLYNICNVLFIVFTIACAESSNFNMLVGFRLLQGVVGSSPLTLGGGTIADLMPPEKRGGALAIWAMGPLVGPVAGPVVGGYLVQAKGWRWVFYLIAILSGFFSLITFIFMRETYAPVILGRKAARLRKETGNQDLRSKLDSGIPPKEFWRRSIIRPTKMLLFSPIVFFMSLFTSISYGILYLLFTTITFVFEEHYHFSSGTVGLTYIGTGVGMIIALGFLGTLSDRVIKKQQAKGAPLKPEHRLPMFLTVPGGVCMPIGLFMYGWSADKHAHWIVPIIGTAFVGVGLLTCMMTIQTYLVDAFTLHAASAMAANTVLRSIFGGLLPLAGLSMYDKLGLGWGNSLLGFIGIAIIPVPIIFKIYGERIRTSPRFQLKL</sequence>
<evidence type="ECO:0000256" key="5">
    <source>
        <dbReference type="ARBA" id="ARBA00023136"/>
    </source>
</evidence>
<accession>A0A8E2F1P1</accession>
<keyword evidence="3 7" id="KW-0812">Transmembrane</keyword>
<feature type="transmembrane region" description="Helical" evidence="7">
    <location>
        <begin position="416"/>
        <end position="437"/>
    </location>
</feature>
<dbReference type="SUPFAM" id="SSF103473">
    <property type="entry name" value="MFS general substrate transporter"/>
    <property type="match status" value="1"/>
</dbReference>
<dbReference type="PROSITE" id="PS50850">
    <property type="entry name" value="MFS"/>
    <property type="match status" value="1"/>
</dbReference>
<keyword evidence="10" id="KW-1185">Reference proteome</keyword>
<comment type="similarity">
    <text evidence="2">Belongs to the major facilitator superfamily.</text>
</comment>
<dbReference type="EMBL" id="KV749684">
    <property type="protein sequence ID" value="OCL08293.1"/>
    <property type="molecule type" value="Genomic_DNA"/>
</dbReference>
<dbReference type="Gene3D" id="1.20.1250.20">
    <property type="entry name" value="MFS general substrate transporter like domains"/>
    <property type="match status" value="1"/>
</dbReference>
<feature type="domain" description="Major facilitator superfamily (MFS) profile" evidence="8">
    <location>
        <begin position="107"/>
        <end position="537"/>
    </location>
</feature>
<evidence type="ECO:0000256" key="7">
    <source>
        <dbReference type="SAM" id="Phobius"/>
    </source>
</evidence>
<dbReference type="OrthoDB" id="5296287at2759"/>
<feature type="transmembrane region" description="Helical" evidence="7">
    <location>
        <begin position="143"/>
        <end position="162"/>
    </location>
</feature>
<dbReference type="FunFam" id="1.20.1250.20:FF:000011">
    <property type="entry name" value="MFS multidrug transporter, putative"/>
    <property type="match status" value="1"/>
</dbReference>
<reference evidence="9 10" key="1">
    <citation type="journal article" date="2016" name="Nat. Commun.">
        <title>Ectomycorrhizal ecology is imprinted in the genome of the dominant symbiotic fungus Cenococcum geophilum.</title>
        <authorList>
            <consortium name="DOE Joint Genome Institute"/>
            <person name="Peter M."/>
            <person name="Kohler A."/>
            <person name="Ohm R.A."/>
            <person name="Kuo A."/>
            <person name="Krutzmann J."/>
            <person name="Morin E."/>
            <person name="Arend M."/>
            <person name="Barry K.W."/>
            <person name="Binder M."/>
            <person name="Choi C."/>
            <person name="Clum A."/>
            <person name="Copeland A."/>
            <person name="Grisel N."/>
            <person name="Haridas S."/>
            <person name="Kipfer T."/>
            <person name="LaButti K."/>
            <person name="Lindquist E."/>
            <person name="Lipzen A."/>
            <person name="Maire R."/>
            <person name="Meier B."/>
            <person name="Mihaltcheva S."/>
            <person name="Molinier V."/>
            <person name="Murat C."/>
            <person name="Poggeler S."/>
            <person name="Quandt C.A."/>
            <person name="Sperisen C."/>
            <person name="Tritt A."/>
            <person name="Tisserant E."/>
            <person name="Crous P.W."/>
            <person name="Henrissat B."/>
            <person name="Nehls U."/>
            <person name="Egli S."/>
            <person name="Spatafora J.W."/>
            <person name="Grigoriev I.V."/>
            <person name="Martin F.M."/>
        </authorList>
    </citation>
    <scope>NUCLEOTIDE SEQUENCE [LARGE SCALE GENOMIC DNA]</scope>
    <source>
        <strain evidence="9 10">CBS 207.34</strain>
    </source>
</reference>
<evidence type="ECO:0000313" key="9">
    <source>
        <dbReference type="EMBL" id="OCL08293.1"/>
    </source>
</evidence>
<feature type="transmembrane region" description="Helical" evidence="7">
    <location>
        <begin position="443"/>
        <end position="466"/>
    </location>
</feature>
<dbReference type="InterPro" id="IPR020846">
    <property type="entry name" value="MFS_dom"/>
</dbReference>
<evidence type="ECO:0000256" key="6">
    <source>
        <dbReference type="SAM" id="MobiDB-lite"/>
    </source>
</evidence>
<evidence type="ECO:0000256" key="4">
    <source>
        <dbReference type="ARBA" id="ARBA00022989"/>
    </source>
</evidence>
<feature type="region of interest" description="Disordered" evidence="6">
    <location>
        <begin position="27"/>
        <end position="63"/>
    </location>
</feature>
<feature type="transmembrane region" description="Helical" evidence="7">
    <location>
        <begin position="376"/>
        <end position="395"/>
    </location>
</feature>
<keyword evidence="5 7" id="KW-0472">Membrane</keyword>
<dbReference type="GO" id="GO:0022857">
    <property type="term" value="F:transmembrane transporter activity"/>
    <property type="evidence" value="ECO:0007669"/>
    <property type="project" value="InterPro"/>
</dbReference>
<feature type="transmembrane region" description="Helical" evidence="7">
    <location>
        <begin position="199"/>
        <end position="221"/>
    </location>
</feature>
<comment type="subcellular location">
    <subcellularLocation>
        <location evidence="1">Membrane</location>
        <topology evidence="1">Multi-pass membrane protein</topology>
    </subcellularLocation>
</comment>
<feature type="transmembrane region" description="Helical" evidence="7">
    <location>
        <begin position="478"/>
        <end position="499"/>
    </location>
</feature>
<feature type="transmembrane region" description="Helical" evidence="7">
    <location>
        <begin position="233"/>
        <end position="256"/>
    </location>
</feature>
<evidence type="ECO:0000256" key="1">
    <source>
        <dbReference type="ARBA" id="ARBA00004141"/>
    </source>
</evidence>
<evidence type="ECO:0000259" key="8">
    <source>
        <dbReference type="PROSITE" id="PS50850"/>
    </source>
</evidence>
<feature type="transmembrane region" description="Helical" evidence="7">
    <location>
        <begin position="262"/>
        <end position="282"/>
    </location>
</feature>
<dbReference type="PANTHER" id="PTHR23502:SF68">
    <property type="entry name" value="MULTIDRUG TRANSPORTER, PUTATIVE (AFU_ORTHOLOGUE AFUA_3G01120)-RELATED"/>
    <property type="match status" value="1"/>
</dbReference>
<evidence type="ECO:0000313" key="10">
    <source>
        <dbReference type="Proteomes" id="UP000250140"/>
    </source>
</evidence>
<dbReference type="GO" id="GO:0016020">
    <property type="term" value="C:membrane"/>
    <property type="evidence" value="ECO:0007669"/>
    <property type="project" value="UniProtKB-SubCell"/>
</dbReference>
<feature type="transmembrane region" description="Helical" evidence="7">
    <location>
        <begin position="108"/>
        <end position="131"/>
    </location>
</feature>
<dbReference type="AlphaFoldDB" id="A0A8E2F1P1"/>
<keyword evidence="4 7" id="KW-1133">Transmembrane helix</keyword>
<evidence type="ECO:0000256" key="3">
    <source>
        <dbReference type="ARBA" id="ARBA00022692"/>
    </source>
</evidence>
<dbReference type="PANTHER" id="PTHR23502">
    <property type="entry name" value="MAJOR FACILITATOR SUPERFAMILY"/>
    <property type="match status" value="1"/>
</dbReference>
<dbReference type="InterPro" id="IPR011701">
    <property type="entry name" value="MFS"/>
</dbReference>
<feature type="transmembrane region" description="Helical" evidence="7">
    <location>
        <begin position="332"/>
        <end position="356"/>
    </location>
</feature>
<protein>
    <submittedName>
        <fullName evidence="9">MFS general substrate transporter</fullName>
    </submittedName>
</protein>
<dbReference type="Pfam" id="PF07690">
    <property type="entry name" value="MFS_1"/>
    <property type="match status" value="1"/>
</dbReference>
<dbReference type="CDD" id="cd17323">
    <property type="entry name" value="MFS_Tpo1_MDR_like"/>
    <property type="match status" value="1"/>
</dbReference>